<keyword evidence="3" id="KW-1185">Reference proteome</keyword>
<evidence type="ECO:0000256" key="1">
    <source>
        <dbReference type="SAM" id="Coils"/>
    </source>
</evidence>
<dbReference type="Proteomes" id="UP000230233">
    <property type="component" value="Chromosome IV"/>
</dbReference>
<dbReference type="AlphaFoldDB" id="A0A2G5TZZ8"/>
<accession>A0A2G5TZZ8</accession>
<evidence type="ECO:0000313" key="3">
    <source>
        <dbReference type="Proteomes" id="UP000230233"/>
    </source>
</evidence>
<evidence type="ECO:0000313" key="2">
    <source>
        <dbReference type="EMBL" id="PIC32869.1"/>
    </source>
</evidence>
<name>A0A2G5TZZ8_9PELO</name>
<dbReference type="EMBL" id="PDUG01000004">
    <property type="protein sequence ID" value="PIC32869.1"/>
    <property type="molecule type" value="Genomic_DNA"/>
</dbReference>
<organism evidence="2 3">
    <name type="scientific">Caenorhabditis nigoni</name>
    <dbReference type="NCBI Taxonomy" id="1611254"/>
    <lineage>
        <taxon>Eukaryota</taxon>
        <taxon>Metazoa</taxon>
        <taxon>Ecdysozoa</taxon>
        <taxon>Nematoda</taxon>
        <taxon>Chromadorea</taxon>
        <taxon>Rhabditida</taxon>
        <taxon>Rhabditina</taxon>
        <taxon>Rhabditomorpha</taxon>
        <taxon>Rhabditoidea</taxon>
        <taxon>Rhabditidae</taxon>
        <taxon>Peloderinae</taxon>
        <taxon>Caenorhabditis</taxon>
    </lineage>
</organism>
<dbReference type="OrthoDB" id="10386822at2759"/>
<reference evidence="3" key="1">
    <citation type="submission" date="2017-10" db="EMBL/GenBank/DDBJ databases">
        <title>Rapid genome shrinkage in a self-fertile nematode reveals novel sperm competition proteins.</title>
        <authorList>
            <person name="Yin D."/>
            <person name="Schwarz E.M."/>
            <person name="Thomas C.G."/>
            <person name="Felde R.L."/>
            <person name="Korf I.F."/>
            <person name="Cutter A.D."/>
            <person name="Schartner C.M."/>
            <person name="Ralston E.J."/>
            <person name="Meyer B.J."/>
            <person name="Haag E.S."/>
        </authorList>
    </citation>
    <scope>NUCLEOTIDE SEQUENCE [LARGE SCALE GENOMIC DNA]</scope>
    <source>
        <strain evidence="3">JU1422</strain>
    </source>
</reference>
<comment type="caution">
    <text evidence="2">The sequence shown here is derived from an EMBL/GenBank/DDBJ whole genome shotgun (WGS) entry which is preliminary data.</text>
</comment>
<proteinExistence type="predicted"/>
<protein>
    <submittedName>
        <fullName evidence="2">Uncharacterized protein</fullName>
    </submittedName>
</protein>
<keyword evidence="1" id="KW-0175">Coiled coil</keyword>
<gene>
    <name evidence="2" type="primary">Cnig_chr_IV.g13051</name>
    <name evidence="2" type="ORF">B9Z55_013051</name>
</gene>
<sequence length="225" mass="26153">MFHVVPLRKNLIMVLFSSLRRAMLEVTEQHLHHADIRIDCLLSENHHLTLTNEHLENKFAQLQGQFSMESYRRVKAEQSFYHMSRESQNYETQLEKANLLESVIEQLKAANLALLESQKEQQKAMKDDNLARQEEINRLKSENLNLKEEVSGLIASLEICHQEMEERSAIDNARCTFEATTDEDFMASKRSRDTVAIRRLSGSVDVLEPILEDFGEEEDSEKNFD</sequence>
<feature type="coiled-coil region" evidence="1">
    <location>
        <begin position="90"/>
        <end position="156"/>
    </location>
</feature>